<accession>E6U445</accession>
<feature type="region of interest" description="Disordered" evidence="1">
    <location>
        <begin position="285"/>
        <end position="308"/>
    </location>
</feature>
<feature type="transmembrane region" description="Helical" evidence="2">
    <location>
        <begin position="12"/>
        <end position="29"/>
    </location>
</feature>
<evidence type="ECO:0000256" key="2">
    <source>
        <dbReference type="SAM" id="Phobius"/>
    </source>
</evidence>
<dbReference type="Proteomes" id="UP000001551">
    <property type="component" value="Chromosome"/>
</dbReference>
<feature type="compositionally biased region" description="Polar residues" evidence="1">
    <location>
        <begin position="298"/>
        <end position="308"/>
    </location>
</feature>
<dbReference type="RefSeq" id="WP_013484906.1">
    <property type="nucleotide sequence ID" value="NC_014828.1"/>
</dbReference>
<feature type="domain" description="Urease accessory protein UreH-like transmembrane" evidence="3">
    <location>
        <begin position="51"/>
        <end position="258"/>
    </location>
</feature>
<keyword evidence="2" id="KW-1133">Transmembrane helix</keyword>
<name>E6U445_ETHHY</name>
<dbReference type="KEGG" id="eha:Ethha_0992"/>
<dbReference type="Pfam" id="PF13386">
    <property type="entry name" value="DsbD_2"/>
    <property type="match status" value="1"/>
</dbReference>
<evidence type="ECO:0000313" key="5">
    <source>
        <dbReference type="Proteomes" id="UP000001551"/>
    </source>
</evidence>
<reference evidence="4 5" key="1">
    <citation type="submission" date="2010-12" db="EMBL/GenBank/DDBJ databases">
        <title>Complete sequence of Ethanoligenens harbinense YUAN-3.</title>
        <authorList>
            <person name="Lucas S."/>
            <person name="Copeland A."/>
            <person name="Lapidus A."/>
            <person name="Cheng J.-F."/>
            <person name="Bruce D."/>
            <person name="Goodwin L."/>
            <person name="Pitluck S."/>
            <person name="Chertkov O."/>
            <person name="Misra M."/>
            <person name="Detter J.C."/>
            <person name="Han C."/>
            <person name="Tapia R."/>
            <person name="Land M."/>
            <person name="Hauser L."/>
            <person name="Jeffries C."/>
            <person name="Kyrpides N."/>
            <person name="Ivanova N."/>
            <person name="Mikhailova N."/>
            <person name="Wang A."/>
            <person name="Mouttaki H."/>
            <person name="He Z."/>
            <person name="Zhou J."/>
            <person name="Hemme C.L."/>
            <person name="Woyke T."/>
        </authorList>
    </citation>
    <scope>NUCLEOTIDE SEQUENCE [LARGE SCALE GENOMIC DNA]</scope>
    <source>
        <strain evidence="5">DSM 18485 / JCM 12961 / CGMCC 1.5033 / YUAN-3</strain>
    </source>
</reference>
<feature type="transmembrane region" description="Helical" evidence="2">
    <location>
        <begin position="93"/>
        <end position="115"/>
    </location>
</feature>
<feature type="transmembrane region" description="Helical" evidence="2">
    <location>
        <begin position="49"/>
        <end position="72"/>
    </location>
</feature>
<feature type="transmembrane region" description="Helical" evidence="2">
    <location>
        <begin position="243"/>
        <end position="262"/>
    </location>
</feature>
<dbReference type="EMBL" id="CP002400">
    <property type="protein sequence ID" value="ADU26545.1"/>
    <property type="molecule type" value="Genomic_DNA"/>
</dbReference>
<evidence type="ECO:0000259" key="3">
    <source>
        <dbReference type="Pfam" id="PF13386"/>
    </source>
</evidence>
<dbReference type="HOGENOM" id="CLU_032635_1_1_9"/>
<keyword evidence="2" id="KW-0472">Membrane</keyword>
<evidence type="ECO:0000256" key="1">
    <source>
        <dbReference type="SAM" id="MobiDB-lite"/>
    </source>
</evidence>
<keyword evidence="5" id="KW-1185">Reference proteome</keyword>
<feature type="transmembrane region" description="Helical" evidence="2">
    <location>
        <begin position="209"/>
        <end position="231"/>
    </location>
</feature>
<sequence length="308" mass="32275">MQIKKRSTGVQVFEGIGLLAAAVVIVWLLRSTMTVKTMLPKLETGVGLGIVLVFGLLTSIHCVGMCGGLMLSQCVSTETSKNKPRARAVIAPPLFYNVGRIISYTAIGAAVGGIGQALSLSGFLKGLIPIVGGVFMILLALNTLGIFPVLRHIHFGLPNRAVKKLVGNNAQNGEHVRTRGPLVLGLLTGLMPCMPLQMAQAFALSTRSAGMGALVMLVFAVGTVPGLFALGSLSSFANRRFRAVMVKLSAVVIVFLGVFMVGRGLSLNGITNPFGTSMSSKSMSNVSSMSGMDKNAMPSMSATSMQMK</sequence>
<keyword evidence="2" id="KW-0812">Transmembrane</keyword>
<dbReference type="STRING" id="663278.Ethha_0992"/>
<feature type="transmembrane region" description="Helical" evidence="2">
    <location>
        <begin position="127"/>
        <end position="150"/>
    </location>
</feature>
<dbReference type="InterPro" id="IPR039447">
    <property type="entry name" value="UreH-like_TM_dom"/>
</dbReference>
<feature type="transmembrane region" description="Helical" evidence="2">
    <location>
        <begin position="182"/>
        <end position="203"/>
    </location>
</feature>
<proteinExistence type="predicted"/>
<protein>
    <recommendedName>
        <fullName evidence="3">Urease accessory protein UreH-like transmembrane domain-containing protein</fullName>
    </recommendedName>
</protein>
<dbReference type="PANTHER" id="PTHR42208:SF1">
    <property type="entry name" value="HEAVY METAL TRANSPORTER"/>
    <property type="match status" value="1"/>
</dbReference>
<dbReference type="PANTHER" id="PTHR42208">
    <property type="entry name" value="HEAVY METAL TRANSPORTER-RELATED"/>
    <property type="match status" value="1"/>
</dbReference>
<gene>
    <name evidence="4" type="ordered locus">Ethha_0992</name>
</gene>
<evidence type="ECO:0000313" key="4">
    <source>
        <dbReference type="EMBL" id="ADU26545.1"/>
    </source>
</evidence>
<dbReference type="eggNOG" id="COG2836">
    <property type="taxonomic scope" value="Bacteria"/>
</dbReference>
<dbReference type="AlphaFoldDB" id="E6U445"/>
<organism evidence="4 5">
    <name type="scientific">Ethanoligenens harbinense (strain DSM 18485 / JCM 12961 / CGMCC 1.5033 / YUAN-3)</name>
    <dbReference type="NCBI Taxonomy" id="663278"/>
    <lineage>
        <taxon>Bacteria</taxon>
        <taxon>Bacillati</taxon>
        <taxon>Bacillota</taxon>
        <taxon>Clostridia</taxon>
        <taxon>Eubacteriales</taxon>
        <taxon>Oscillospiraceae</taxon>
        <taxon>Ethanoligenens</taxon>
    </lineage>
</organism>